<dbReference type="PROSITE" id="PS50048">
    <property type="entry name" value="ZN2_CY6_FUNGAL_2"/>
    <property type="match status" value="1"/>
</dbReference>
<dbReference type="PROSITE" id="PS00463">
    <property type="entry name" value="ZN2_CY6_FUNGAL_1"/>
    <property type="match status" value="1"/>
</dbReference>
<dbReference type="InterPro" id="IPR007219">
    <property type="entry name" value="XnlR_reg_dom"/>
</dbReference>
<comment type="subcellular location">
    <subcellularLocation>
        <location evidence="1">Nucleus</location>
    </subcellularLocation>
</comment>
<dbReference type="Pfam" id="PF00172">
    <property type="entry name" value="Zn_clus"/>
    <property type="match status" value="1"/>
</dbReference>
<dbReference type="Pfam" id="PF04082">
    <property type="entry name" value="Fungal_trans"/>
    <property type="match status" value="1"/>
</dbReference>
<dbReference type="CDD" id="cd12148">
    <property type="entry name" value="fungal_TF_MHR"/>
    <property type="match status" value="1"/>
</dbReference>
<dbReference type="SMART" id="SM00906">
    <property type="entry name" value="Fungal_trans"/>
    <property type="match status" value="1"/>
</dbReference>
<dbReference type="Gene3D" id="4.10.240.10">
    <property type="entry name" value="Zn(2)-C6 fungal-type DNA-binding domain"/>
    <property type="match status" value="1"/>
</dbReference>
<dbReference type="InterPro" id="IPR036864">
    <property type="entry name" value="Zn2-C6_fun-type_DNA-bd_sf"/>
</dbReference>
<dbReference type="PANTHER" id="PTHR31001:SF49">
    <property type="entry name" value="ZN(II)2CYS6 TRANSCRIPTION FACTOR (EUROFUNG)"/>
    <property type="match status" value="1"/>
</dbReference>
<dbReference type="FunCoup" id="A0A194WZE9">
    <property type="interactions" value="1401"/>
</dbReference>
<dbReference type="OrthoDB" id="4934715at2759"/>
<dbReference type="GO" id="GO:0000981">
    <property type="term" value="F:DNA-binding transcription factor activity, RNA polymerase II-specific"/>
    <property type="evidence" value="ECO:0007669"/>
    <property type="project" value="InterPro"/>
</dbReference>
<dbReference type="PANTHER" id="PTHR31001">
    <property type="entry name" value="UNCHARACTERIZED TRANSCRIPTIONAL REGULATORY PROTEIN"/>
    <property type="match status" value="1"/>
</dbReference>
<reference evidence="5 6" key="1">
    <citation type="submission" date="2015-10" db="EMBL/GenBank/DDBJ databases">
        <title>Full genome of DAOMC 229536 Phialocephala scopiformis, a fungal endophyte of spruce producing the potent anti-insectan compound rugulosin.</title>
        <authorList>
            <consortium name="DOE Joint Genome Institute"/>
            <person name="Walker A.K."/>
            <person name="Frasz S.L."/>
            <person name="Seifert K.A."/>
            <person name="Miller J.D."/>
            <person name="Mondo S.J."/>
            <person name="Labutti K."/>
            <person name="Lipzen A."/>
            <person name="Dockter R."/>
            <person name="Kennedy M."/>
            <person name="Grigoriev I.V."/>
            <person name="Spatafora J.W."/>
        </authorList>
    </citation>
    <scope>NUCLEOTIDE SEQUENCE [LARGE SCALE GENOMIC DNA]</scope>
    <source>
        <strain evidence="5 6">CBS 120377</strain>
    </source>
</reference>
<gene>
    <name evidence="5" type="ORF">LY89DRAFT_785050</name>
</gene>
<dbReference type="InterPro" id="IPR050613">
    <property type="entry name" value="Sec_Metabolite_Reg"/>
</dbReference>
<evidence type="ECO:0000256" key="3">
    <source>
        <dbReference type="ARBA" id="ARBA00023242"/>
    </source>
</evidence>
<dbReference type="SUPFAM" id="SSF57701">
    <property type="entry name" value="Zn2/Cys6 DNA-binding domain"/>
    <property type="match status" value="1"/>
</dbReference>
<organism evidence="5 6">
    <name type="scientific">Mollisia scopiformis</name>
    <name type="common">Conifer needle endophyte fungus</name>
    <name type="synonym">Phialocephala scopiformis</name>
    <dbReference type="NCBI Taxonomy" id="149040"/>
    <lineage>
        <taxon>Eukaryota</taxon>
        <taxon>Fungi</taxon>
        <taxon>Dikarya</taxon>
        <taxon>Ascomycota</taxon>
        <taxon>Pezizomycotina</taxon>
        <taxon>Leotiomycetes</taxon>
        <taxon>Helotiales</taxon>
        <taxon>Mollisiaceae</taxon>
        <taxon>Mollisia</taxon>
    </lineage>
</organism>
<dbReference type="RefSeq" id="XP_018067678.1">
    <property type="nucleotide sequence ID" value="XM_018222850.1"/>
</dbReference>
<dbReference type="GeneID" id="28832576"/>
<proteinExistence type="predicted"/>
<keyword evidence="2" id="KW-0479">Metal-binding</keyword>
<dbReference type="InParanoid" id="A0A194WZE9"/>
<evidence type="ECO:0000313" key="6">
    <source>
        <dbReference type="Proteomes" id="UP000070700"/>
    </source>
</evidence>
<feature type="domain" description="Zn(2)-C6 fungal-type" evidence="4">
    <location>
        <begin position="32"/>
        <end position="63"/>
    </location>
</feature>
<dbReference type="SMART" id="SM00066">
    <property type="entry name" value="GAL4"/>
    <property type="match status" value="1"/>
</dbReference>
<dbReference type="InterPro" id="IPR001138">
    <property type="entry name" value="Zn2Cys6_DnaBD"/>
</dbReference>
<accession>A0A194WZE9</accession>
<keyword evidence="3" id="KW-0539">Nucleus</keyword>
<name>A0A194WZE9_MOLSC</name>
<dbReference type="GO" id="GO:0005634">
    <property type="term" value="C:nucleus"/>
    <property type="evidence" value="ECO:0007669"/>
    <property type="project" value="UniProtKB-SubCell"/>
</dbReference>
<dbReference type="STRING" id="149040.A0A194WZE9"/>
<dbReference type="GO" id="GO:0006351">
    <property type="term" value="P:DNA-templated transcription"/>
    <property type="evidence" value="ECO:0007669"/>
    <property type="project" value="InterPro"/>
</dbReference>
<evidence type="ECO:0000313" key="5">
    <source>
        <dbReference type="EMBL" id="KUJ13323.1"/>
    </source>
</evidence>
<dbReference type="AlphaFoldDB" id="A0A194WZE9"/>
<evidence type="ECO:0000256" key="1">
    <source>
        <dbReference type="ARBA" id="ARBA00004123"/>
    </source>
</evidence>
<sequence>MTEMTNYTGVFRAVPNLNDGRRLSKRNRQPVSCSTCRLKKLKCDRQKPCGSCSRGGHRATCDYVTRGESRHKDKETSGSEANARLRRLEEMVQGLIQESGLAKQSTYASPRVSAGEHLRQGTEVSYIGATHWEAILESIHDVQDYFESDSDSSFVATRTDRLSDVIVLGQLQPLSLNDVLAALPSHSTVNKLLALYFNATFIVVPFIHTAKFQRECEAFWENPPSKSFFWLSILFSTLCLGSIVSTATGKEVDSKEVDCSPSAFFIKAGQCLSTGNYLKALPNSVEALVLYAHCKFIYDRDSDPSVWALYGLATRLAQRMGYHRDPYQLSARVSAFEAEMRRRVWYFIDSFDALFSFQLGLPAITHGSECDTIVPSNLPDSDFDEGTEVLPQPRPESEATRILSFRVKIQLMRLLRHVSKLALATEQPEYENIMQVDRELQRWHEDVPACLKNRPIASSSFMDHTHIIVFRCTLQILYLKAVCHLHRTYITYQKENKKFDASRKRCVDAALEILDLQAEVHRESQPFRRLYEDRWIVTSITLHNHLLAAMVICLTLCESATHIPSEYTRMTNAVKTSYDIFAERKHMSKDAAHATTVLAAILRKISGHGSSSKAMDGMQMTPLLPVNEIEEYVQVAEDHHLELDPFDNVLNNTENFDWNFIDQYLLDGSKEVQYDI</sequence>
<evidence type="ECO:0000259" key="4">
    <source>
        <dbReference type="PROSITE" id="PS50048"/>
    </source>
</evidence>
<dbReference type="EMBL" id="KQ947422">
    <property type="protein sequence ID" value="KUJ13323.1"/>
    <property type="molecule type" value="Genomic_DNA"/>
</dbReference>
<dbReference type="CDD" id="cd00067">
    <property type="entry name" value="GAL4"/>
    <property type="match status" value="1"/>
</dbReference>
<dbReference type="KEGG" id="psco:LY89DRAFT_785050"/>
<keyword evidence="6" id="KW-1185">Reference proteome</keyword>
<dbReference type="Proteomes" id="UP000070700">
    <property type="component" value="Unassembled WGS sequence"/>
</dbReference>
<protein>
    <recommendedName>
        <fullName evidence="4">Zn(2)-C6 fungal-type domain-containing protein</fullName>
    </recommendedName>
</protein>
<dbReference type="GO" id="GO:0008270">
    <property type="term" value="F:zinc ion binding"/>
    <property type="evidence" value="ECO:0007669"/>
    <property type="project" value="InterPro"/>
</dbReference>
<dbReference type="GO" id="GO:0003677">
    <property type="term" value="F:DNA binding"/>
    <property type="evidence" value="ECO:0007669"/>
    <property type="project" value="InterPro"/>
</dbReference>
<evidence type="ECO:0000256" key="2">
    <source>
        <dbReference type="ARBA" id="ARBA00022723"/>
    </source>
</evidence>